<gene>
    <name evidence="3" type="ORF">NOO_LOCUS8131</name>
</gene>
<evidence type="ECO:0000259" key="2">
    <source>
        <dbReference type="SMART" id="SM00333"/>
    </source>
</evidence>
<dbReference type="Gene3D" id="2.40.50.90">
    <property type="match status" value="2"/>
</dbReference>
<dbReference type="PANTHER" id="PTHR22948">
    <property type="entry name" value="TUDOR DOMAIN CONTAINING PROTEIN"/>
    <property type="match status" value="1"/>
</dbReference>
<reference evidence="5" key="1">
    <citation type="submission" date="2016-06" db="UniProtKB">
        <authorList>
            <consortium name="WormBaseParasite"/>
        </authorList>
    </citation>
    <scope>IDENTIFICATION</scope>
</reference>
<keyword evidence="4" id="KW-1185">Reference proteome</keyword>
<dbReference type="SUPFAM" id="SSF63748">
    <property type="entry name" value="Tudor/PWWP/MBT"/>
    <property type="match status" value="2"/>
</dbReference>
<dbReference type="AlphaFoldDB" id="A0A182EJ47"/>
<feature type="domain" description="Tudor" evidence="2">
    <location>
        <begin position="226"/>
        <end position="284"/>
    </location>
</feature>
<dbReference type="OrthoDB" id="5832178at2759"/>
<evidence type="ECO:0000256" key="1">
    <source>
        <dbReference type="SAM" id="MobiDB-lite"/>
    </source>
</evidence>
<organism evidence="5">
    <name type="scientific">Onchocerca ochengi</name>
    <name type="common">Filarial nematode worm</name>
    <dbReference type="NCBI Taxonomy" id="42157"/>
    <lineage>
        <taxon>Eukaryota</taxon>
        <taxon>Metazoa</taxon>
        <taxon>Ecdysozoa</taxon>
        <taxon>Nematoda</taxon>
        <taxon>Chromadorea</taxon>
        <taxon>Rhabditida</taxon>
        <taxon>Spirurina</taxon>
        <taxon>Spiruromorpha</taxon>
        <taxon>Filarioidea</taxon>
        <taxon>Onchocercidae</taxon>
        <taxon>Onchocerca</taxon>
    </lineage>
</organism>
<feature type="region of interest" description="Disordered" evidence="1">
    <location>
        <begin position="486"/>
        <end position="507"/>
    </location>
</feature>
<dbReference type="GO" id="GO:0006614">
    <property type="term" value="P:SRP-dependent cotranslational protein targeting to membrane"/>
    <property type="evidence" value="ECO:0007669"/>
    <property type="project" value="InterPro"/>
</dbReference>
<dbReference type="Proteomes" id="UP000271087">
    <property type="component" value="Unassembled WGS sequence"/>
</dbReference>
<dbReference type="STRING" id="42157.A0A182EJ47"/>
<protein>
    <submittedName>
        <fullName evidence="5">Translocon-associated protein subunit gamma</fullName>
    </submittedName>
</protein>
<dbReference type="PANTHER" id="PTHR22948:SF29">
    <property type="entry name" value="FI02030P-RELATED"/>
    <property type="match status" value="1"/>
</dbReference>
<name>A0A182EJ47_ONCOC</name>
<dbReference type="GO" id="GO:0016020">
    <property type="term" value="C:membrane"/>
    <property type="evidence" value="ECO:0007669"/>
    <property type="project" value="InterPro"/>
</dbReference>
<evidence type="ECO:0000313" key="5">
    <source>
        <dbReference type="WBParaSite" id="nOo.2.0.1.t08131-RA"/>
    </source>
</evidence>
<dbReference type="Pfam" id="PF00567">
    <property type="entry name" value="TUDOR"/>
    <property type="match status" value="1"/>
</dbReference>
<dbReference type="EMBL" id="UYRW01003240">
    <property type="protein sequence ID" value="VDK88450.1"/>
    <property type="molecule type" value="Genomic_DNA"/>
</dbReference>
<dbReference type="InterPro" id="IPR009779">
    <property type="entry name" value="SSR3"/>
</dbReference>
<dbReference type="GO" id="GO:0005737">
    <property type="term" value="C:cytoplasm"/>
    <property type="evidence" value="ECO:0007669"/>
    <property type="project" value="UniProtKB-ARBA"/>
</dbReference>
<evidence type="ECO:0000313" key="3">
    <source>
        <dbReference type="EMBL" id="VDK88450.1"/>
    </source>
</evidence>
<dbReference type="InterPro" id="IPR050621">
    <property type="entry name" value="Tudor_domain_containing"/>
</dbReference>
<feature type="compositionally biased region" description="Acidic residues" evidence="1">
    <location>
        <begin position="494"/>
        <end position="507"/>
    </location>
</feature>
<feature type="domain" description="Tudor" evidence="2">
    <location>
        <begin position="554"/>
        <end position="615"/>
    </location>
</feature>
<dbReference type="WBParaSite" id="nOo.2.0.1.t08131-RA">
    <property type="protein sequence ID" value="nOo.2.0.1.t08131-RA"/>
    <property type="gene ID" value="nOo.2.0.1.g08131"/>
</dbReference>
<dbReference type="Pfam" id="PF07074">
    <property type="entry name" value="TRAP-gamma"/>
    <property type="match status" value="1"/>
</dbReference>
<reference evidence="3 4" key="2">
    <citation type="submission" date="2018-08" db="EMBL/GenBank/DDBJ databases">
        <authorList>
            <person name="Laetsch R D."/>
            <person name="Stevens L."/>
            <person name="Kumar S."/>
            <person name="Blaxter L. M."/>
        </authorList>
    </citation>
    <scope>NUCLEOTIDE SEQUENCE [LARGE SCALE GENOMIC DNA]</scope>
</reference>
<accession>A0A182EJ47</accession>
<sequence>MSKGAGQKLSKEDELLLKDFSAAVSAKGSALFYGNSTVIAIAPLYLFHGIHQMEVADSWIVWIVVKRSEAITREMNRKLADDKKMSKKEKDERILWKKNESEITILYMTCFRIVTVVNCHNICFHNDPVHNLMRVRELVGIMDGRKSPRLEESLNSSEKRNAVPKMMQNGDVKGDGRFKIHRIPLCRTARCFVSYVTSPSCIWVKPVNHITEKLQIRDLNTLVPVPVIHENRYVMAPLEEGVYARARICEIDQRTKFAKVLFIDEGTTSWMNSTCLAKMDEMLSFHPWQAIPVALFKVKPHKDEIIGNVQPKWSKEDIVALRGILKKFELVRVEAILNSIPSNDYCDFVKVNIYGMKSESDEIGTSITHLFIRERFDEVDFERNLFDGITQKLYESFTDRKEILTVETLETWRLNFPSKSEAGTMIEQPTVNDAATDSPQIPSVDVNWLNEEGYCHKGEYLVSVEGRNTVSPYEFYARPLKMARVKESSQGDTNSEEYEGSSAADDEEDAMISANDELASFAEELNSFYGHPKNRKLINSSQVVSAVKKGQRVYGIVEVDDEFAQFTGCWQRVEILGIKDGYYPESFFCRIRFLDSGGTDVRLLSSILEINPMHCVLPPFCLQMCMHGLEPVDHLNWSEKAKRFFFSELREDVPVALNIVGCNKKNKICDLYDCKPYQRPDVLFVNFIQVRDGSVVTLDTRLQEEGYAVIADHNLAE</sequence>
<dbReference type="SMART" id="SM00333">
    <property type="entry name" value="TUDOR"/>
    <property type="match status" value="2"/>
</dbReference>
<dbReference type="InterPro" id="IPR002999">
    <property type="entry name" value="Tudor"/>
</dbReference>
<proteinExistence type="predicted"/>
<dbReference type="InterPro" id="IPR035437">
    <property type="entry name" value="SNase_OB-fold_sf"/>
</dbReference>
<dbReference type="Gene3D" id="2.30.30.140">
    <property type="match status" value="2"/>
</dbReference>
<evidence type="ECO:0000313" key="4">
    <source>
        <dbReference type="Proteomes" id="UP000271087"/>
    </source>
</evidence>